<accession>A0A8T0VY52</accession>
<keyword evidence="3" id="KW-1185">Reference proteome</keyword>
<feature type="compositionally biased region" description="Basic and acidic residues" evidence="1">
    <location>
        <begin position="23"/>
        <end position="33"/>
    </location>
</feature>
<evidence type="ECO:0000313" key="3">
    <source>
        <dbReference type="Proteomes" id="UP000823388"/>
    </source>
</evidence>
<reference evidence="2" key="1">
    <citation type="submission" date="2020-05" db="EMBL/GenBank/DDBJ databases">
        <title>WGS assembly of Panicum virgatum.</title>
        <authorList>
            <person name="Lovell J.T."/>
            <person name="Jenkins J."/>
            <person name="Shu S."/>
            <person name="Juenger T.E."/>
            <person name="Schmutz J."/>
        </authorList>
    </citation>
    <scope>NUCLEOTIDE SEQUENCE</scope>
    <source>
        <strain evidence="2">AP13</strain>
    </source>
</reference>
<dbReference type="EMBL" id="CM029039">
    <property type="protein sequence ID" value="KAG2641881.1"/>
    <property type="molecule type" value="Genomic_DNA"/>
</dbReference>
<dbReference type="AlphaFoldDB" id="A0A8T0VY52"/>
<comment type="caution">
    <text evidence="2">The sequence shown here is derived from an EMBL/GenBank/DDBJ whole genome shotgun (WGS) entry which is preliminary data.</text>
</comment>
<dbReference type="Proteomes" id="UP000823388">
    <property type="component" value="Chromosome 2K"/>
</dbReference>
<protein>
    <submittedName>
        <fullName evidence="2">Uncharacterized protein</fullName>
    </submittedName>
</protein>
<feature type="compositionally biased region" description="Polar residues" evidence="1">
    <location>
        <begin position="59"/>
        <end position="71"/>
    </location>
</feature>
<name>A0A8T0VY52_PANVG</name>
<evidence type="ECO:0000313" key="2">
    <source>
        <dbReference type="EMBL" id="KAG2641881.1"/>
    </source>
</evidence>
<sequence>MAWANPGAKATQPTVSASRRLRDRLPNRGDPHHAWPRSECASGVEVQIAKWQKPRNLSRKPQLTDRSTNPPWRSVPLALGSWLRARWTAPKPQGTHAPRSRGPTTSILNFFPLPFRVSYQLLRPPPPLPQTRREQQRIRWEIRAEFRCGTGNPSSFLPREATRGRAPRSGHKSETFLKR</sequence>
<organism evidence="2 3">
    <name type="scientific">Panicum virgatum</name>
    <name type="common">Blackwell switchgrass</name>
    <dbReference type="NCBI Taxonomy" id="38727"/>
    <lineage>
        <taxon>Eukaryota</taxon>
        <taxon>Viridiplantae</taxon>
        <taxon>Streptophyta</taxon>
        <taxon>Embryophyta</taxon>
        <taxon>Tracheophyta</taxon>
        <taxon>Spermatophyta</taxon>
        <taxon>Magnoliopsida</taxon>
        <taxon>Liliopsida</taxon>
        <taxon>Poales</taxon>
        <taxon>Poaceae</taxon>
        <taxon>PACMAD clade</taxon>
        <taxon>Panicoideae</taxon>
        <taxon>Panicodae</taxon>
        <taxon>Paniceae</taxon>
        <taxon>Panicinae</taxon>
        <taxon>Panicum</taxon>
        <taxon>Panicum sect. Hiantes</taxon>
    </lineage>
</organism>
<feature type="region of interest" description="Disordered" evidence="1">
    <location>
        <begin position="149"/>
        <end position="179"/>
    </location>
</feature>
<proteinExistence type="predicted"/>
<feature type="region of interest" description="Disordered" evidence="1">
    <location>
        <begin position="1"/>
        <end position="71"/>
    </location>
</feature>
<gene>
    <name evidence="2" type="ORF">PVAP13_2KG220158</name>
</gene>
<evidence type="ECO:0000256" key="1">
    <source>
        <dbReference type="SAM" id="MobiDB-lite"/>
    </source>
</evidence>